<feature type="compositionally biased region" description="Basic and acidic residues" evidence="1">
    <location>
        <begin position="79"/>
        <end position="96"/>
    </location>
</feature>
<feature type="non-terminal residue" evidence="2">
    <location>
        <position position="1"/>
    </location>
</feature>
<name>A0A0B7BBU5_9EUPU</name>
<protein>
    <submittedName>
        <fullName evidence="2">Uncharacterized protein</fullName>
    </submittedName>
</protein>
<reference evidence="2" key="1">
    <citation type="submission" date="2014-12" db="EMBL/GenBank/DDBJ databases">
        <title>Insight into the proteome of Arion vulgaris.</title>
        <authorList>
            <person name="Aradska J."/>
            <person name="Bulat T."/>
            <person name="Smidak R."/>
            <person name="Sarate P."/>
            <person name="Gangsoo J."/>
            <person name="Sialana F."/>
            <person name="Bilban M."/>
            <person name="Lubec G."/>
        </authorList>
    </citation>
    <scope>NUCLEOTIDE SEQUENCE</scope>
    <source>
        <tissue evidence="2">Skin</tissue>
    </source>
</reference>
<feature type="region of interest" description="Disordered" evidence="1">
    <location>
        <begin position="71"/>
        <end position="96"/>
    </location>
</feature>
<dbReference type="EMBL" id="HACG01043487">
    <property type="protein sequence ID" value="CEK90352.1"/>
    <property type="molecule type" value="Transcribed_RNA"/>
</dbReference>
<proteinExistence type="predicted"/>
<accession>A0A0B7BBU5</accession>
<sequence length="96" mass="10961">NKLWKQANKSEETDVCTVNRKGLTTKDSSLTFPVEENKHYCEECKINYVGHCPLHRSLVYVDNAEAFCESSNTEDLDMNDAKRPSNSDMDKANKTE</sequence>
<gene>
    <name evidence="2" type="primary">ORF176316</name>
</gene>
<evidence type="ECO:0000256" key="1">
    <source>
        <dbReference type="SAM" id="MobiDB-lite"/>
    </source>
</evidence>
<feature type="non-terminal residue" evidence="2">
    <location>
        <position position="96"/>
    </location>
</feature>
<organism evidence="2">
    <name type="scientific">Arion vulgaris</name>
    <dbReference type="NCBI Taxonomy" id="1028688"/>
    <lineage>
        <taxon>Eukaryota</taxon>
        <taxon>Metazoa</taxon>
        <taxon>Spiralia</taxon>
        <taxon>Lophotrochozoa</taxon>
        <taxon>Mollusca</taxon>
        <taxon>Gastropoda</taxon>
        <taxon>Heterobranchia</taxon>
        <taxon>Euthyneura</taxon>
        <taxon>Panpulmonata</taxon>
        <taxon>Eupulmonata</taxon>
        <taxon>Stylommatophora</taxon>
        <taxon>Helicina</taxon>
        <taxon>Arionoidea</taxon>
        <taxon>Arionidae</taxon>
        <taxon>Arion</taxon>
    </lineage>
</organism>
<dbReference type="AlphaFoldDB" id="A0A0B7BBU5"/>
<evidence type="ECO:0000313" key="2">
    <source>
        <dbReference type="EMBL" id="CEK90352.1"/>
    </source>
</evidence>